<evidence type="ECO:0000256" key="1">
    <source>
        <dbReference type="ARBA" id="ARBA00009463"/>
    </source>
</evidence>
<dbReference type="PIRSF" id="PIRSF000105">
    <property type="entry name" value="HCDH"/>
    <property type="match status" value="1"/>
</dbReference>
<dbReference type="OrthoDB" id="5958943at2759"/>
<evidence type="ECO:0000256" key="2">
    <source>
        <dbReference type="ARBA" id="ARBA00023002"/>
    </source>
</evidence>
<comment type="caution">
    <text evidence="6">The sequence shown here is derived from an EMBL/GenBank/DDBJ whole genome shotgun (WGS) entry which is preliminary data.</text>
</comment>
<evidence type="ECO:0000259" key="4">
    <source>
        <dbReference type="Pfam" id="PF00725"/>
    </source>
</evidence>
<dbReference type="Pfam" id="PF02737">
    <property type="entry name" value="3HCDH_N"/>
    <property type="match status" value="1"/>
</dbReference>
<dbReference type="GO" id="GO:0070403">
    <property type="term" value="F:NAD+ binding"/>
    <property type="evidence" value="ECO:0007669"/>
    <property type="project" value="InterPro"/>
</dbReference>
<dbReference type="InterPro" id="IPR036291">
    <property type="entry name" value="NAD(P)-bd_dom_sf"/>
</dbReference>
<feature type="domain" description="3-hydroxyacyl-CoA dehydrogenase NAD binding" evidence="5">
    <location>
        <begin position="8"/>
        <end position="187"/>
    </location>
</feature>
<dbReference type="Gene3D" id="1.10.1040.10">
    <property type="entry name" value="N-(1-d-carboxylethyl)-l-norvaline Dehydrogenase, domain 2"/>
    <property type="match status" value="1"/>
</dbReference>
<evidence type="ECO:0000259" key="5">
    <source>
        <dbReference type="Pfam" id="PF02737"/>
    </source>
</evidence>
<dbReference type="InterPro" id="IPR008927">
    <property type="entry name" value="6-PGluconate_DH-like_C_sf"/>
</dbReference>
<dbReference type="RefSeq" id="XP_016592726.1">
    <property type="nucleotide sequence ID" value="XM_016733171.1"/>
</dbReference>
<dbReference type="SUPFAM" id="SSF48179">
    <property type="entry name" value="6-phosphogluconate dehydrogenase C-terminal domain-like"/>
    <property type="match status" value="1"/>
</dbReference>
<proteinExistence type="inferred from homology"/>
<dbReference type="GeneID" id="27668448"/>
<dbReference type="InterPro" id="IPR013328">
    <property type="entry name" value="6PGD_dom2"/>
</dbReference>
<comment type="similarity">
    <text evidence="1">Belongs to the 3-hydroxyacyl-CoA dehydrogenase family.</text>
</comment>
<dbReference type="SUPFAM" id="SSF51735">
    <property type="entry name" value="NAD(P)-binding Rossmann-fold domains"/>
    <property type="match status" value="1"/>
</dbReference>
<feature type="domain" description="3-hydroxyacyl-CoA dehydrogenase C-terminal" evidence="4">
    <location>
        <begin position="193"/>
        <end position="288"/>
    </location>
</feature>
<dbReference type="GO" id="GO:0016616">
    <property type="term" value="F:oxidoreductase activity, acting on the CH-OH group of donors, NAD or NADP as acceptor"/>
    <property type="evidence" value="ECO:0007669"/>
    <property type="project" value="InterPro"/>
</dbReference>
<reference evidence="6 7" key="2">
    <citation type="journal article" date="2015" name="Eukaryot. Cell">
        <title>Asexual propagation of a virulent clone complex in a human and feline outbreak of sporotrichosis.</title>
        <authorList>
            <person name="Teixeira Mde M."/>
            <person name="Rodrigues A.M."/>
            <person name="Tsui C.K."/>
            <person name="de Almeida L.G."/>
            <person name="Van Diepeningen A.D."/>
            <person name="van den Ende B.G."/>
            <person name="Fernandes G.F."/>
            <person name="Kano R."/>
            <person name="Hamelin R.C."/>
            <person name="Lopes-Bezerra L.M."/>
            <person name="Vasconcelos A.T."/>
            <person name="de Hoog S."/>
            <person name="de Camargo Z.P."/>
            <person name="Felipe M.S."/>
        </authorList>
    </citation>
    <scope>NUCLEOTIDE SEQUENCE [LARGE SCALE GENOMIC DNA]</scope>
    <source>
        <strain evidence="6 7">1099-18</strain>
    </source>
</reference>
<sequence length="291" mass="32228">MLASSRGVTLIGAGTQGTRLAYMWSRCGRPVHVVDKSRDQLDRSAKEIRRLRKEWPLPSLPGRRGGNTDWGEASFSSPDNLETAIHQSWLAIECVPESKSLKKALIQQLDGIAPPDVIVASNSSSYTISELLQGLALRTPDRFASIHSYWPPETTPVEIMGTDTTRPGIVDVLMQESAAHGFQPFHVRRSSTGYIYNRIWAAIKRETLLALDEQVATPSEIDALFKAVLKTPKGPCEQMDTVGLDVVLAIEEHYAEERQLPDAPRTVLKNMIAEGKLGVKSGEGFFNYEKK</sequence>
<dbReference type="GO" id="GO:0006631">
    <property type="term" value="P:fatty acid metabolic process"/>
    <property type="evidence" value="ECO:0007669"/>
    <property type="project" value="InterPro"/>
</dbReference>
<dbReference type="InterPro" id="IPR006108">
    <property type="entry name" value="3HC_DH_C"/>
</dbReference>
<evidence type="ECO:0000256" key="3">
    <source>
        <dbReference type="PIRSR" id="PIRSR000105-1"/>
    </source>
</evidence>
<keyword evidence="2" id="KW-0560">Oxidoreductase</keyword>
<name>A0A0F2MMJ9_SPOSC</name>
<evidence type="ECO:0000313" key="7">
    <source>
        <dbReference type="Proteomes" id="UP000033710"/>
    </source>
</evidence>
<dbReference type="InterPro" id="IPR006176">
    <property type="entry name" value="3-OHacyl-CoA_DH_NAD-bd"/>
</dbReference>
<dbReference type="AlphaFoldDB" id="A0A0F2MMJ9"/>
<feature type="site" description="Important for catalytic activity" evidence="3">
    <location>
        <position position="147"/>
    </location>
</feature>
<dbReference type="EMBL" id="AXCR01000001">
    <property type="protein sequence ID" value="KJR90050.1"/>
    <property type="molecule type" value="Genomic_DNA"/>
</dbReference>
<organism evidence="6 7">
    <name type="scientific">Sporothrix schenckii 1099-18</name>
    <dbReference type="NCBI Taxonomy" id="1397361"/>
    <lineage>
        <taxon>Eukaryota</taxon>
        <taxon>Fungi</taxon>
        <taxon>Dikarya</taxon>
        <taxon>Ascomycota</taxon>
        <taxon>Pezizomycotina</taxon>
        <taxon>Sordariomycetes</taxon>
        <taxon>Sordariomycetidae</taxon>
        <taxon>Ophiostomatales</taxon>
        <taxon>Ophiostomataceae</taxon>
        <taxon>Sporothrix</taxon>
    </lineage>
</organism>
<dbReference type="PANTHER" id="PTHR48075">
    <property type="entry name" value="3-HYDROXYACYL-COA DEHYDROGENASE FAMILY PROTEIN"/>
    <property type="match status" value="1"/>
</dbReference>
<dbReference type="Proteomes" id="UP000033710">
    <property type="component" value="Unassembled WGS sequence"/>
</dbReference>
<dbReference type="Pfam" id="PF00725">
    <property type="entry name" value="3HCDH"/>
    <property type="match status" value="1"/>
</dbReference>
<dbReference type="KEGG" id="ssck:SPSK_06465"/>
<dbReference type="PANTHER" id="PTHR48075:SF3">
    <property type="entry name" value="3-HYDROXYACYL-COA DEHYDROGENASE"/>
    <property type="match status" value="1"/>
</dbReference>
<dbReference type="Gene3D" id="3.40.50.720">
    <property type="entry name" value="NAD(P)-binding Rossmann-like Domain"/>
    <property type="match status" value="1"/>
</dbReference>
<dbReference type="VEuPathDB" id="FungiDB:SPSK_06465"/>
<dbReference type="InterPro" id="IPR022694">
    <property type="entry name" value="3-OHacyl-CoA_DH"/>
</dbReference>
<accession>A0A0F2MMJ9</accession>
<reference evidence="6 7" key="1">
    <citation type="journal article" date="2014" name="BMC Genomics">
        <title>Comparative genomics of the major fungal agents of human and animal Sporotrichosis: Sporothrix schenckii and Sporothrix brasiliensis.</title>
        <authorList>
            <person name="Teixeira M.M."/>
            <person name="de Almeida L.G."/>
            <person name="Kubitschek-Barreira P."/>
            <person name="Alves F.L."/>
            <person name="Kioshima E.S."/>
            <person name="Abadio A.K."/>
            <person name="Fernandes L."/>
            <person name="Derengowski L.S."/>
            <person name="Ferreira K.S."/>
            <person name="Souza R.C."/>
            <person name="Ruiz J.C."/>
            <person name="de Andrade N.C."/>
            <person name="Paes H.C."/>
            <person name="Nicola A.M."/>
            <person name="Albuquerque P."/>
            <person name="Gerber A.L."/>
            <person name="Martins V.P."/>
            <person name="Peconick L.D."/>
            <person name="Neto A.V."/>
            <person name="Chaucanez C.B."/>
            <person name="Silva P.A."/>
            <person name="Cunha O.L."/>
            <person name="de Oliveira F.F."/>
            <person name="dos Santos T.C."/>
            <person name="Barros A.L."/>
            <person name="Soares M.A."/>
            <person name="de Oliveira L.M."/>
            <person name="Marini M.M."/>
            <person name="Villalobos-Duno H."/>
            <person name="Cunha M.M."/>
            <person name="de Hoog S."/>
            <person name="da Silveira J.F."/>
            <person name="Henrissat B."/>
            <person name="Nino-Vega G.A."/>
            <person name="Cisalpino P.S."/>
            <person name="Mora-Montes H.M."/>
            <person name="Almeida S.R."/>
            <person name="Stajich J.E."/>
            <person name="Lopes-Bezerra L.M."/>
            <person name="Vasconcelos A.T."/>
            <person name="Felipe M.S."/>
        </authorList>
    </citation>
    <scope>NUCLEOTIDE SEQUENCE [LARGE SCALE GENOMIC DNA]</scope>
    <source>
        <strain evidence="6 7">1099-18</strain>
    </source>
</reference>
<protein>
    <submittedName>
        <fullName evidence="6">3-hydroxyacyl-CoA dehyrogenase</fullName>
    </submittedName>
</protein>
<evidence type="ECO:0000313" key="6">
    <source>
        <dbReference type="EMBL" id="KJR90050.1"/>
    </source>
</evidence>
<gene>
    <name evidence="6" type="ORF">SPSK_06465</name>
</gene>